<evidence type="ECO:0000256" key="3">
    <source>
        <dbReference type="ARBA" id="ARBA00022692"/>
    </source>
</evidence>
<dbReference type="STRING" id="1123397.SAMN05660831_00158"/>
<dbReference type="Pfam" id="PF04066">
    <property type="entry name" value="MrpF_PhaF"/>
    <property type="match status" value="1"/>
</dbReference>
<dbReference type="AlphaFoldDB" id="A0A1I1N8V6"/>
<proteinExistence type="predicted"/>
<name>A0A1I1N8V6_9GAMM</name>
<comment type="subcellular location">
    <subcellularLocation>
        <location evidence="1">Cell membrane</location>
        <topology evidence="1">Multi-pass membrane protein</topology>
    </subcellularLocation>
</comment>
<evidence type="ECO:0000256" key="5">
    <source>
        <dbReference type="ARBA" id="ARBA00023136"/>
    </source>
</evidence>
<evidence type="ECO:0000256" key="1">
    <source>
        <dbReference type="ARBA" id="ARBA00004651"/>
    </source>
</evidence>
<feature type="transmembrane region" description="Helical" evidence="6">
    <location>
        <begin position="60"/>
        <end position="80"/>
    </location>
</feature>
<keyword evidence="8" id="KW-1185">Reference proteome</keyword>
<accession>A0A1I1N8V6</accession>
<feature type="transmembrane region" description="Helical" evidence="6">
    <location>
        <begin position="37"/>
        <end position="54"/>
    </location>
</feature>
<evidence type="ECO:0000256" key="2">
    <source>
        <dbReference type="ARBA" id="ARBA00022475"/>
    </source>
</evidence>
<evidence type="ECO:0000313" key="8">
    <source>
        <dbReference type="Proteomes" id="UP000198611"/>
    </source>
</evidence>
<dbReference type="EMBL" id="FOMJ01000001">
    <property type="protein sequence ID" value="SFC93895.1"/>
    <property type="molecule type" value="Genomic_DNA"/>
</dbReference>
<sequence length="92" mass="9297">MMETLFMAIAIAILLSLILGLVRVVGGDEPVDRMMAAQLLGTAGVGILVALAAATGEAVLVDVALVFAALAAVAVVAFVHRIGRAGEGPRDD</sequence>
<keyword evidence="4 6" id="KW-1133">Transmembrane helix</keyword>
<keyword evidence="2" id="KW-1003">Cell membrane</keyword>
<evidence type="ECO:0000256" key="6">
    <source>
        <dbReference type="SAM" id="Phobius"/>
    </source>
</evidence>
<evidence type="ECO:0000256" key="4">
    <source>
        <dbReference type="ARBA" id="ARBA00022989"/>
    </source>
</evidence>
<dbReference type="GO" id="GO:0015075">
    <property type="term" value="F:monoatomic ion transmembrane transporter activity"/>
    <property type="evidence" value="ECO:0007669"/>
    <property type="project" value="InterPro"/>
</dbReference>
<keyword evidence="5 6" id="KW-0472">Membrane</keyword>
<feature type="transmembrane region" description="Helical" evidence="6">
    <location>
        <begin position="6"/>
        <end position="25"/>
    </location>
</feature>
<dbReference type="RefSeq" id="WP_317622781.1">
    <property type="nucleotide sequence ID" value="NZ_FOMJ01000001.1"/>
</dbReference>
<reference evidence="7 8" key="1">
    <citation type="submission" date="2016-10" db="EMBL/GenBank/DDBJ databases">
        <authorList>
            <person name="de Groot N.N."/>
        </authorList>
    </citation>
    <scope>NUCLEOTIDE SEQUENCE [LARGE SCALE GENOMIC DNA]</scope>
    <source>
        <strain evidence="7 8">HL3</strain>
    </source>
</reference>
<keyword evidence="3 6" id="KW-0812">Transmembrane</keyword>
<dbReference type="Proteomes" id="UP000198611">
    <property type="component" value="Unassembled WGS sequence"/>
</dbReference>
<evidence type="ECO:0000313" key="7">
    <source>
        <dbReference type="EMBL" id="SFC93895.1"/>
    </source>
</evidence>
<dbReference type="GO" id="GO:0005886">
    <property type="term" value="C:plasma membrane"/>
    <property type="evidence" value="ECO:0007669"/>
    <property type="project" value="UniProtKB-SubCell"/>
</dbReference>
<organism evidence="7 8">
    <name type="scientific">Thiohalospira halophila DSM 15071</name>
    <dbReference type="NCBI Taxonomy" id="1123397"/>
    <lineage>
        <taxon>Bacteria</taxon>
        <taxon>Pseudomonadati</taxon>
        <taxon>Pseudomonadota</taxon>
        <taxon>Gammaproteobacteria</taxon>
        <taxon>Thiohalospirales</taxon>
        <taxon>Thiohalospiraceae</taxon>
        <taxon>Thiohalospira</taxon>
    </lineage>
</organism>
<gene>
    <name evidence="7" type="ORF">SAMN05660831_00158</name>
</gene>
<protein>
    <submittedName>
        <fullName evidence="7">Multicomponent Na+:H+ antiporter subunit F</fullName>
    </submittedName>
</protein>
<dbReference type="InterPro" id="IPR007208">
    <property type="entry name" value="MrpF/PhaF-like"/>
</dbReference>